<evidence type="ECO:0000313" key="3">
    <source>
        <dbReference type="Proteomes" id="UP000248161"/>
    </source>
</evidence>
<evidence type="ECO:0000313" key="2">
    <source>
        <dbReference type="EMBL" id="PXF21409.1"/>
    </source>
</evidence>
<comment type="caution">
    <text evidence="2">The sequence shown here is derived from an EMBL/GenBank/DDBJ whole genome shotgun (WGS) entry which is preliminary data.</text>
</comment>
<organism evidence="2 3">
    <name type="scientific">Candidatus Thalassarchaeum betae</name>
    <dbReference type="NCBI Taxonomy" id="2599289"/>
    <lineage>
        <taxon>Archaea</taxon>
        <taxon>Methanobacteriati</taxon>
        <taxon>Thermoplasmatota</taxon>
        <taxon>Candidatus Poseidoniia</taxon>
        <taxon>Candidatus Poseidoniales</taxon>
        <taxon>Candidatus Thalassarchaeaceae</taxon>
        <taxon>Candidatus Thalassarchaeum</taxon>
    </lineage>
</organism>
<dbReference type="Proteomes" id="UP000248161">
    <property type="component" value="Unassembled WGS sequence"/>
</dbReference>
<reference evidence="2 3" key="1">
    <citation type="journal article" date="2015" name="Nat. Commun.">
        <title>Genomic and transcriptomic evidence for scavenging of diverse organic compounds by widespread deep-sea archaea.</title>
        <authorList>
            <person name="Li M."/>
            <person name="Baker B.J."/>
            <person name="Anantharaman K."/>
            <person name="Jain S."/>
            <person name="Breier J.A."/>
            <person name="Dick G.J."/>
        </authorList>
    </citation>
    <scope>NUCLEOTIDE SEQUENCE [LARGE SCALE GENOMIC DNA]</scope>
    <source>
        <strain evidence="2">Cayman_51_deep</strain>
    </source>
</reference>
<dbReference type="EMBL" id="PSPG01000008">
    <property type="protein sequence ID" value="PXF21409.1"/>
    <property type="molecule type" value="Genomic_DNA"/>
</dbReference>
<evidence type="ECO:0000256" key="1">
    <source>
        <dbReference type="SAM" id="MobiDB-lite"/>
    </source>
</evidence>
<sequence>MPRRKYGRLQKVVESPPSDNCSRCRAGKHCPIPSHPGYSTPADREWQGPGTVDKRGNKKNPARK</sequence>
<accession>A0A2V3HRH7</accession>
<feature type="region of interest" description="Disordered" evidence="1">
    <location>
        <begin position="1"/>
        <end position="64"/>
    </location>
</feature>
<dbReference type="AlphaFoldDB" id="A0A2V3HRH7"/>
<dbReference type="RefSeq" id="WP_338169544.1">
    <property type="nucleotide sequence ID" value="NZ_JAKUUN010000003.1"/>
</dbReference>
<name>A0A2V3HRH7_9ARCH</name>
<gene>
    <name evidence="2" type="ORF">CXX69_04165</name>
</gene>
<protein>
    <submittedName>
        <fullName evidence="2">Uncharacterized protein</fullName>
    </submittedName>
</protein>
<proteinExistence type="predicted"/>